<dbReference type="GO" id="GO:0032264">
    <property type="term" value="P:IMP salvage"/>
    <property type="evidence" value="ECO:0007669"/>
    <property type="project" value="InterPro"/>
</dbReference>
<protein>
    <submittedName>
        <fullName evidence="3">Putative AMP deaminase</fullName>
    </submittedName>
</protein>
<organism evidence="3 4">
    <name type="scientific">Teladorsagia circumcincta</name>
    <name type="common">Brown stomach worm</name>
    <name type="synonym">Ostertagia circumcincta</name>
    <dbReference type="NCBI Taxonomy" id="45464"/>
    <lineage>
        <taxon>Eukaryota</taxon>
        <taxon>Metazoa</taxon>
        <taxon>Ecdysozoa</taxon>
        <taxon>Nematoda</taxon>
        <taxon>Chromadorea</taxon>
        <taxon>Rhabditida</taxon>
        <taxon>Rhabditina</taxon>
        <taxon>Rhabditomorpha</taxon>
        <taxon>Strongyloidea</taxon>
        <taxon>Trichostrongylidae</taxon>
        <taxon>Teladorsagia</taxon>
    </lineage>
</organism>
<dbReference type="SUPFAM" id="SSF51556">
    <property type="entry name" value="Metallo-dependent hydrolases"/>
    <property type="match status" value="1"/>
</dbReference>
<dbReference type="Proteomes" id="UP000230423">
    <property type="component" value="Unassembled WGS sequence"/>
</dbReference>
<dbReference type="InterPro" id="IPR032466">
    <property type="entry name" value="Metal_Hydrolase"/>
</dbReference>
<dbReference type="Gene3D" id="4.10.800.20">
    <property type="match status" value="1"/>
</dbReference>
<sequence length="228" mass="26042">MNRARIAANTSFNPPEPPKDHWGLNTPLPVFPVKYTLRRHEGVIEVCGADGKLNPDFAKYYISKEQFLTDTERLTQMIVDGPLYNPVGESTLREIFIKTDNYVGGKYFAEVLMEVLSDLEDSKYQHAEPRLSIYGRSKHDELTQVPCGGTLETVRKDVRLREQISGDIYKSKNMVKNFDELLDNVFTPLFEATNDPSSHPDLYRFLQQVSGIDSVDDESKHEFVHVSL</sequence>
<evidence type="ECO:0000313" key="3">
    <source>
        <dbReference type="EMBL" id="PIO68162.1"/>
    </source>
</evidence>
<evidence type="ECO:0000256" key="1">
    <source>
        <dbReference type="ARBA" id="ARBA00006676"/>
    </source>
</evidence>
<dbReference type="Pfam" id="PF19326">
    <property type="entry name" value="AMP_deaminase"/>
    <property type="match status" value="1"/>
</dbReference>
<evidence type="ECO:0000313" key="4">
    <source>
        <dbReference type="Proteomes" id="UP000230423"/>
    </source>
</evidence>
<dbReference type="OrthoDB" id="1723809at2759"/>
<dbReference type="PANTHER" id="PTHR11359:SF0">
    <property type="entry name" value="AMP DEAMINASE"/>
    <property type="match status" value="1"/>
</dbReference>
<dbReference type="Gene3D" id="3.20.20.140">
    <property type="entry name" value="Metal-dependent hydrolases"/>
    <property type="match status" value="1"/>
</dbReference>
<reference evidence="3 4" key="1">
    <citation type="submission" date="2015-09" db="EMBL/GenBank/DDBJ databases">
        <title>Draft genome of the parasitic nematode Teladorsagia circumcincta isolate WARC Sus (inbred).</title>
        <authorList>
            <person name="Mitreva M."/>
        </authorList>
    </citation>
    <scope>NUCLEOTIDE SEQUENCE [LARGE SCALE GENOMIC DNA]</scope>
    <source>
        <strain evidence="3 4">S</strain>
    </source>
</reference>
<accession>A0A2G9UEK3</accession>
<comment type="similarity">
    <text evidence="1">Belongs to the metallo-dependent hydrolases superfamily. Adenosine and AMP deaminases family.</text>
</comment>
<dbReference type="PANTHER" id="PTHR11359">
    <property type="entry name" value="AMP DEAMINASE"/>
    <property type="match status" value="1"/>
</dbReference>
<dbReference type="GO" id="GO:0046033">
    <property type="term" value="P:AMP metabolic process"/>
    <property type="evidence" value="ECO:0007669"/>
    <property type="project" value="TreeGrafter"/>
</dbReference>
<dbReference type="GO" id="GO:0005829">
    <property type="term" value="C:cytosol"/>
    <property type="evidence" value="ECO:0007669"/>
    <property type="project" value="TreeGrafter"/>
</dbReference>
<evidence type="ECO:0000256" key="2">
    <source>
        <dbReference type="SAM" id="MobiDB-lite"/>
    </source>
</evidence>
<dbReference type="EMBL" id="KZ347230">
    <property type="protein sequence ID" value="PIO68162.1"/>
    <property type="molecule type" value="Genomic_DNA"/>
</dbReference>
<dbReference type="AlphaFoldDB" id="A0A2G9UEK3"/>
<feature type="region of interest" description="Disordered" evidence="2">
    <location>
        <begin position="1"/>
        <end position="23"/>
    </location>
</feature>
<name>A0A2G9UEK3_TELCI</name>
<dbReference type="GO" id="GO:0003876">
    <property type="term" value="F:AMP deaminase activity"/>
    <property type="evidence" value="ECO:0007669"/>
    <property type="project" value="InterPro"/>
</dbReference>
<proteinExistence type="inferred from homology"/>
<keyword evidence="4" id="KW-1185">Reference proteome</keyword>
<dbReference type="InterPro" id="IPR006329">
    <property type="entry name" value="AMPD"/>
</dbReference>
<gene>
    <name evidence="3" type="ORF">TELCIR_10065</name>
</gene>